<proteinExistence type="inferred from homology"/>
<evidence type="ECO:0000256" key="7">
    <source>
        <dbReference type="ARBA" id="ARBA00023242"/>
    </source>
</evidence>
<dbReference type="CDD" id="cd20398">
    <property type="entry name" value="Tudor_SMN"/>
    <property type="match status" value="1"/>
</dbReference>
<dbReference type="GO" id="GO:0097504">
    <property type="term" value="C:Gemini of Cajal bodies"/>
    <property type="evidence" value="ECO:0007669"/>
    <property type="project" value="UniProtKB-SubCell"/>
</dbReference>
<feature type="coiled-coil region" evidence="9">
    <location>
        <begin position="128"/>
        <end position="156"/>
    </location>
</feature>
<evidence type="ECO:0000256" key="5">
    <source>
        <dbReference type="ARBA" id="ARBA00022664"/>
    </source>
</evidence>
<dbReference type="CDD" id="cd22851">
    <property type="entry name" value="SMN_N"/>
    <property type="match status" value="1"/>
</dbReference>
<dbReference type="EMBL" id="KQ762962">
    <property type="protein sequence ID" value="OAD55177.1"/>
    <property type="molecule type" value="Genomic_DNA"/>
</dbReference>
<reference evidence="11 12" key="1">
    <citation type="submission" date="2015-07" db="EMBL/GenBank/DDBJ databases">
        <title>The genome of Eufriesea mexicana.</title>
        <authorList>
            <person name="Pan H."/>
            <person name="Kapheim K."/>
        </authorList>
    </citation>
    <scope>NUCLEOTIDE SEQUENCE [LARGE SCALE GENOMIC DNA]</scope>
    <source>
        <strain evidence="11">0111107269</strain>
        <tissue evidence="11">Whole body</tissue>
    </source>
</reference>
<evidence type="ECO:0000256" key="3">
    <source>
        <dbReference type="ARBA" id="ARBA00005371"/>
    </source>
</evidence>
<evidence type="ECO:0000313" key="11">
    <source>
        <dbReference type="EMBL" id="OAD55177.1"/>
    </source>
</evidence>
<dbReference type="SMART" id="SM00333">
    <property type="entry name" value="TUDOR"/>
    <property type="match status" value="1"/>
</dbReference>
<keyword evidence="7" id="KW-0539">Nucleus</keyword>
<keyword evidence="6" id="KW-0508">mRNA splicing</keyword>
<dbReference type="CDD" id="cd22852">
    <property type="entry name" value="SMN_C"/>
    <property type="match status" value="1"/>
</dbReference>
<feature type="domain" description="Tudor" evidence="10">
    <location>
        <begin position="75"/>
        <end position="135"/>
    </location>
</feature>
<dbReference type="Gene3D" id="3.40.190.10">
    <property type="entry name" value="Periplasmic binding protein-like II"/>
    <property type="match status" value="1"/>
</dbReference>
<name>A0A310SDJ2_9HYME</name>
<dbReference type="GO" id="GO:0006397">
    <property type="term" value="P:mRNA processing"/>
    <property type="evidence" value="ECO:0007669"/>
    <property type="project" value="UniProtKB-KW"/>
</dbReference>
<accession>A0A310SDJ2</accession>
<keyword evidence="4" id="KW-0963">Cytoplasm</keyword>
<dbReference type="AlphaFoldDB" id="A0A310SDJ2"/>
<evidence type="ECO:0000313" key="12">
    <source>
        <dbReference type="Proteomes" id="UP000250275"/>
    </source>
</evidence>
<dbReference type="InterPro" id="IPR047298">
    <property type="entry name" value="Tudor_SMN_eumet"/>
</dbReference>
<evidence type="ECO:0000256" key="8">
    <source>
        <dbReference type="ARBA" id="ARBA00034695"/>
    </source>
</evidence>
<dbReference type="SUPFAM" id="SSF63748">
    <property type="entry name" value="Tudor/PWWP/MBT"/>
    <property type="match status" value="1"/>
</dbReference>
<dbReference type="Pfam" id="PF20636">
    <property type="entry name" value="SMN_G2-BD"/>
    <property type="match status" value="1"/>
</dbReference>
<keyword evidence="12" id="KW-1185">Reference proteome</keyword>
<dbReference type="GO" id="GO:0003723">
    <property type="term" value="F:RNA binding"/>
    <property type="evidence" value="ECO:0007669"/>
    <property type="project" value="InterPro"/>
</dbReference>
<dbReference type="InterPro" id="IPR047313">
    <property type="entry name" value="SMN_C"/>
</dbReference>
<dbReference type="InterPro" id="IPR040424">
    <property type="entry name" value="Smn1"/>
</dbReference>
<dbReference type="PANTHER" id="PTHR39267:SF1">
    <property type="entry name" value="SURVIVAL MOTOR NEURON PROTEIN"/>
    <property type="match status" value="1"/>
</dbReference>
<protein>
    <submittedName>
        <fullName evidence="11">Survival motor neuron protein</fullName>
    </submittedName>
</protein>
<dbReference type="PANTHER" id="PTHR39267">
    <property type="entry name" value="SURVIVAL MOTOR NEURON-LIKE PROTEIN 1"/>
    <property type="match status" value="1"/>
</dbReference>
<keyword evidence="5" id="KW-0507">mRNA processing</keyword>
<dbReference type="GO" id="GO:0008380">
    <property type="term" value="P:RNA splicing"/>
    <property type="evidence" value="ECO:0007669"/>
    <property type="project" value="UniProtKB-KW"/>
</dbReference>
<dbReference type="InterPro" id="IPR049481">
    <property type="entry name" value="SMN_G2-BD"/>
</dbReference>
<dbReference type="GO" id="GO:0015030">
    <property type="term" value="C:Cajal body"/>
    <property type="evidence" value="ECO:0007669"/>
    <property type="project" value="UniProtKB-SubCell"/>
</dbReference>
<evidence type="ECO:0000256" key="2">
    <source>
        <dbReference type="ARBA" id="ARBA00004408"/>
    </source>
</evidence>
<evidence type="ECO:0000256" key="6">
    <source>
        <dbReference type="ARBA" id="ARBA00023187"/>
    </source>
</evidence>
<dbReference type="GO" id="GO:0030018">
    <property type="term" value="C:Z disc"/>
    <property type="evidence" value="ECO:0007669"/>
    <property type="project" value="UniProtKB-SubCell"/>
</dbReference>
<dbReference type="Pfam" id="PF06003">
    <property type="entry name" value="SMN_Tudor"/>
    <property type="match status" value="1"/>
</dbReference>
<dbReference type="Proteomes" id="UP000250275">
    <property type="component" value="Unassembled WGS sequence"/>
</dbReference>
<dbReference type="Gene3D" id="2.30.30.140">
    <property type="match status" value="1"/>
</dbReference>
<dbReference type="InterPro" id="IPR010304">
    <property type="entry name" value="SMN_Tudor"/>
</dbReference>
<dbReference type="OrthoDB" id="197400at2759"/>
<sequence length="254" mass="28815">MADNNVLFVRGNGNVYADDEDVWDDTALIKAYDKAINLAKEEVVKRMGIDVQNSPSKEKLQNFKQSQHINKPYKKWIVGSPCRAVYSEDGEIYEAIILKIYENTGTCIIKFVGYGNTEKVELKSLLESEGLQSQIAQQKNAVAEKLNEENDATDETNFSTNMNSKKCNREKMDCESEDTKEYKHHFMPGPSFNSIADIMPPAPPLPPQLMAKLPDNDADALSSMLMSWYISGFHTGYYHGLKQARNNQEKRRNC</sequence>
<evidence type="ECO:0000256" key="4">
    <source>
        <dbReference type="ARBA" id="ARBA00022490"/>
    </source>
</evidence>
<keyword evidence="9" id="KW-0175">Coiled coil</keyword>
<evidence type="ECO:0000256" key="9">
    <source>
        <dbReference type="SAM" id="Coils"/>
    </source>
</evidence>
<dbReference type="Pfam" id="PF20635">
    <property type="entry name" value="SMN_YG-box"/>
    <property type="match status" value="1"/>
</dbReference>
<dbReference type="InterPro" id="IPR002999">
    <property type="entry name" value="Tudor"/>
</dbReference>
<comment type="similarity">
    <text evidence="3">Belongs to the SMN family.</text>
</comment>
<gene>
    <name evidence="11" type="ORF">WN48_05194</name>
</gene>
<dbReference type="PROSITE" id="PS50304">
    <property type="entry name" value="TUDOR"/>
    <property type="match status" value="1"/>
</dbReference>
<evidence type="ECO:0000256" key="1">
    <source>
        <dbReference type="ARBA" id="ARBA00004216"/>
    </source>
</evidence>
<comment type="subcellular location">
    <subcellularLocation>
        <location evidence="1">Cytoplasm</location>
        <location evidence="1">Myofibril</location>
        <location evidence="1">Sarcomere</location>
        <location evidence="1">Z line</location>
    </subcellularLocation>
    <subcellularLocation>
        <location evidence="2">Nucleus</location>
        <location evidence="2">Cajal body</location>
    </subcellularLocation>
    <subcellularLocation>
        <location evidence="8">Nucleus</location>
        <location evidence="8">Gem</location>
    </subcellularLocation>
</comment>
<evidence type="ECO:0000259" key="10">
    <source>
        <dbReference type="PROSITE" id="PS50304"/>
    </source>
</evidence>
<organism evidence="11 12">
    <name type="scientific">Eufriesea mexicana</name>
    <dbReference type="NCBI Taxonomy" id="516756"/>
    <lineage>
        <taxon>Eukaryota</taxon>
        <taxon>Metazoa</taxon>
        <taxon>Ecdysozoa</taxon>
        <taxon>Arthropoda</taxon>
        <taxon>Hexapoda</taxon>
        <taxon>Insecta</taxon>
        <taxon>Pterygota</taxon>
        <taxon>Neoptera</taxon>
        <taxon>Endopterygota</taxon>
        <taxon>Hymenoptera</taxon>
        <taxon>Apocrita</taxon>
        <taxon>Aculeata</taxon>
        <taxon>Apoidea</taxon>
        <taxon>Anthophila</taxon>
        <taxon>Apidae</taxon>
        <taxon>Eufriesea</taxon>
    </lineage>
</organism>